<protein>
    <submittedName>
        <fullName evidence="4">Uncharacterized protein At4g22758</fullName>
    </submittedName>
</protein>
<dbReference type="AlphaFoldDB" id="A0A9R0IAJ2"/>
<keyword evidence="1" id="KW-0472">Membrane</keyword>
<dbReference type="InterPro" id="IPR055482">
    <property type="entry name" value="DUF7054"/>
</dbReference>
<sequence>MKTNSKCFECKNKERLNKKRFLIIVNVLGSAGPLRFIVNEEDVLGGVIETALKLYAKEGRLPVLGSDNSKFLIYCANLGSDALRPWDEVGCCGARNFVLCKKREQQSNMSEARSHIISRKGYYGNWKAWLNKQILHL</sequence>
<evidence type="ECO:0000259" key="2">
    <source>
        <dbReference type="Pfam" id="PF23156"/>
    </source>
</evidence>
<dbReference type="PANTHER" id="PTHR33270">
    <property type="entry name" value="BNAC05G50380D PROTEIN"/>
    <property type="match status" value="1"/>
</dbReference>
<evidence type="ECO:0000313" key="3">
    <source>
        <dbReference type="Proteomes" id="UP000813463"/>
    </source>
</evidence>
<reference evidence="4" key="2">
    <citation type="submission" date="2025-08" db="UniProtKB">
        <authorList>
            <consortium name="RefSeq"/>
        </authorList>
    </citation>
    <scope>IDENTIFICATION</scope>
    <source>
        <tissue evidence="4">Leaf</tissue>
    </source>
</reference>
<evidence type="ECO:0000256" key="1">
    <source>
        <dbReference type="SAM" id="Phobius"/>
    </source>
</evidence>
<dbReference type="KEGG" id="soe:110785526"/>
<proteinExistence type="predicted"/>
<dbReference type="Pfam" id="PF23156">
    <property type="entry name" value="DUF7054"/>
    <property type="match status" value="1"/>
</dbReference>
<dbReference type="GeneID" id="110785526"/>
<reference evidence="3" key="1">
    <citation type="journal article" date="2021" name="Nat. Commun.">
        <title>Genomic analyses provide insights into spinach domestication and the genetic basis of agronomic traits.</title>
        <authorList>
            <person name="Cai X."/>
            <person name="Sun X."/>
            <person name="Xu C."/>
            <person name="Sun H."/>
            <person name="Wang X."/>
            <person name="Ge C."/>
            <person name="Zhang Z."/>
            <person name="Wang Q."/>
            <person name="Fei Z."/>
            <person name="Jiao C."/>
            <person name="Wang Q."/>
        </authorList>
    </citation>
    <scope>NUCLEOTIDE SEQUENCE [LARGE SCALE GENOMIC DNA]</scope>
    <source>
        <strain evidence="3">cv. Varoflay</strain>
    </source>
</reference>
<feature type="domain" description="DUF7054" evidence="2">
    <location>
        <begin position="18"/>
        <end position="100"/>
    </location>
</feature>
<name>A0A9R0IAJ2_SPIOL</name>
<evidence type="ECO:0000313" key="4">
    <source>
        <dbReference type="RefSeq" id="XP_021845668.1"/>
    </source>
</evidence>
<feature type="transmembrane region" description="Helical" evidence="1">
    <location>
        <begin position="21"/>
        <end position="38"/>
    </location>
</feature>
<dbReference type="PANTHER" id="PTHR33270:SF5">
    <property type="entry name" value="GB|AAC00605.1"/>
    <property type="match status" value="1"/>
</dbReference>
<dbReference type="OrthoDB" id="1919859at2759"/>
<keyword evidence="3" id="KW-1185">Reference proteome</keyword>
<dbReference type="Proteomes" id="UP000813463">
    <property type="component" value="Chromosome 1"/>
</dbReference>
<gene>
    <name evidence="4" type="primary">LOC110785526</name>
</gene>
<accession>A0A9R0IAJ2</accession>
<keyword evidence="1" id="KW-1133">Transmembrane helix</keyword>
<dbReference type="RefSeq" id="XP_021845668.1">
    <property type="nucleotide sequence ID" value="XM_021989976.2"/>
</dbReference>
<keyword evidence="1" id="KW-0812">Transmembrane</keyword>
<dbReference type="InterPro" id="IPR040358">
    <property type="entry name" value="At4g22758-like"/>
</dbReference>
<organism evidence="3 4">
    <name type="scientific">Spinacia oleracea</name>
    <name type="common">Spinach</name>
    <dbReference type="NCBI Taxonomy" id="3562"/>
    <lineage>
        <taxon>Eukaryota</taxon>
        <taxon>Viridiplantae</taxon>
        <taxon>Streptophyta</taxon>
        <taxon>Embryophyta</taxon>
        <taxon>Tracheophyta</taxon>
        <taxon>Spermatophyta</taxon>
        <taxon>Magnoliopsida</taxon>
        <taxon>eudicotyledons</taxon>
        <taxon>Gunneridae</taxon>
        <taxon>Pentapetalae</taxon>
        <taxon>Caryophyllales</taxon>
        <taxon>Chenopodiaceae</taxon>
        <taxon>Chenopodioideae</taxon>
        <taxon>Anserineae</taxon>
        <taxon>Spinacia</taxon>
    </lineage>
</organism>